<dbReference type="NCBIfam" id="NF041635">
    <property type="entry name" value="STM3941_fam"/>
    <property type="match status" value="1"/>
</dbReference>
<evidence type="ECO:0000256" key="1">
    <source>
        <dbReference type="SAM" id="Phobius"/>
    </source>
</evidence>
<accession>A0A7X3K0B1</accession>
<dbReference type="InterPro" id="IPR048136">
    <property type="entry name" value="STM3941-like"/>
</dbReference>
<keyword evidence="1" id="KW-1133">Transmembrane helix</keyword>
<comment type="caution">
    <text evidence="2">The sequence shown here is derived from an EMBL/GenBank/DDBJ whole genome shotgun (WGS) entry which is preliminary data.</text>
</comment>
<organism evidence="2 3">
    <name type="scientific">Paenibacillus lutrae</name>
    <dbReference type="NCBI Taxonomy" id="2078573"/>
    <lineage>
        <taxon>Bacteria</taxon>
        <taxon>Bacillati</taxon>
        <taxon>Bacillota</taxon>
        <taxon>Bacilli</taxon>
        <taxon>Bacillales</taxon>
        <taxon>Paenibacillaceae</taxon>
        <taxon>Paenibacillus</taxon>
    </lineage>
</organism>
<dbReference type="EMBL" id="RHLK01000009">
    <property type="protein sequence ID" value="MVP01059.1"/>
    <property type="molecule type" value="Genomic_DNA"/>
</dbReference>
<name>A0A7X3K0B1_9BACL</name>
<dbReference type="AlphaFoldDB" id="A0A7X3K0B1"/>
<keyword evidence="3" id="KW-1185">Reference proteome</keyword>
<keyword evidence="1" id="KW-0472">Membrane</keyword>
<evidence type="ECO:0000313" key="3">
    <source>
        <dbReference type="Proteomes" id="UP000490800"/>
    </source>
</evidence>
<sequence>MLEAYNENELVIHSSSKKVFVLVIAALAFVVAGGFLFWVGLTDEEESAVLMVVGIISIVFFGLCLLYLVFQLFNKKPSLIVNDEGVTDNSSAISGGLIPWQDIEEIILYDYMGQRFIGLNLYDTEAYLARQKSMTRMLMKANRGLVRATVNITQASLPYPLEEVYEVMMNKWENVHLRQP</sequence>
<feature type="transmembrane region" description="Helical" evidence="1">
    <location>
        <begin position="20"/>
        <end position="41"/>
    </location>
</feature>
<gene>
    <name evidence="2" type="ORF">EDM21_16295</name>
</gene>
<proteinExistence type="predicted"/>
<reference evidence="2 3" key="1">
    <citation type="journal article" date="2019" name="Microorganisms">
        <title>Paenibacillus lutrae sp. nov., A Chitinolytic Species Isolated from A River Otter in Castril Natural Park, Granada, Spain.</title>
        <authorList>
            <person name="Rodriguez M."/>
            <person name="Reina J.C."/>
            <person name="Bejar V."/>
            <person name="Llamas I."/>
        </authorList>
    </citation>
    <scope>NUCLEOTIDE SEQUENCE [LARGE SCALE GENOMIC DNA]</scope>
    <source>
        <strain evidence="2 3">N10</strain>
    </source>
</reference>
<dbReference type="Proteomes" id="UP000490800">
    <property type="component" value="Unassembled WGS sequence"/>
</dbReference>
<feature type="transmembrane region" description="Helical" evidence="1">
    <location>
        <begin position="47"/>
        <end position="70"/>
    </location>
</feature>
<keyword evidence="1" id="KW-0812">Transmembrane</keyword>
<protein>
    <submittedName>
        <fullName evidence="2">Uncharacterized protein</fullName>
    </submittedName>
</protein>
<evidence type="ECO:0000313" key="2">
    <source>
        <dbReference type="EMBL" id="MVP01059.1"/>
    </source>
</evidence>